<accession>A0ABV3SH50</accession>
<organism evidence="1 2">
    <name type="scientific">Aquibium pacificus</name>
    <dbReference type="NCBI Taxonomy" id="3153579"/>
    <lineage>
        <taxon>Bacteria</taxon>
        <taxon>Pseudomonadati</taxon>
        <taxon>Pseudomonadota</taxon>
        <taxon>Alphaproteobacteria</taxon>
        <taxon>Hyphomicrobiales</taxon>
        <taxon>Phyllobacteriaceae</taxon>
        <taxon>Aquibium</taxon>
    </lineage>
</organism>
<dbReference type="Proteomes" id="UP001556692">
    <property type="component" value="Unassembled WGS sequence"/>
</dbReference>
<proteinExistence type="predicted"/>
<gene>
    <name evidence="1" type="ORF">ABGN05_08285</name>
</gene>
<protein>
    <submittedName>
        <fullName evidence="1">Nucleoside/nucleotide kinase family protein</fullName>
    </submittedName>
</protein>
<reference evidence="1 2" key="1">
    <citation type="submission" date="2024-05" db="EMBL/GenBank/DDBJ databases">
        <authorList>
            <person name="Jiang F."/>
        </authorList>
    </citation>
    <scope>NUCLEOTIDE SEQUENCE [LARGE SCALE GENOMIC DNA]</scope>
    <source>
        <strain evidence="1 2">LZ166</strain>
    </source>
</reference>
<dbReference type="InterPro" id="IPR027417">
    <property type="entry name" value="P-loop_NTPase"/>
</dbReference>
<name>A0ABV3SH50_9HYPH</name>
<evidence type="ECO:0000313" key="1">
    <source>
        <dbReference type="EMBL" id="MEX0405655.1"/>
    </source>
</evidence>
<dbReference type="Gene3D" id="3.40.50.300">
    <property type="entry name" value="P-loop containing nucleotide triphosphate hydrolases"/>
    <property type="match status" value="1"/>
</dbReference>
<sequence length="204" mass="22435">MSDIAHLAAAIFRKGAGRERVLVAIAGPPAAGKSTLAEALVPLLPEGSAFVLPMDAFHLDNRILEARGLMARKGAPETFDFGGLRATLQRIRTRESDVVIPLFDRAEDFSRAGASVVGSEVKFVLAEGNYLLSDEEPWSGLAPMFDFAVFLDVSEAELERRLTERWLSHGHAPAQARDRVFSNDLPNARRVLTRRRPADMELKV</sequence>
<dbReference type="PANTHER" id="PTHR10285">
    <property type="entry name" value="URIDINE KINASE"/>
    <property type="match status" value="1"/>
</dbReference>
<dbReference type="SUPFAM" id="SSF52540">
    <property type="entry name" value="P-loop containing nucleoside triphosphate hydrolases"/>
    <property type="match status" value="1"/>
</dbReference>
<evidence type="ECO:0000313" key="2">
    <source>
        <dbReference type="Proteomes" id="UP001556692"/>
    </source>
</evidence>
<keyword evidence="1" id="KW-0808">Transferase</keyword>
<dbReference type="RefSeq" id="WP_367953541.1">
    <property type="nucleotide sequence ID" value="NZ_JBDPGJ010000002.1"/>
</dbReference>
<dbReference type="GO" id="GO:0016301">
    <property type="term" value="F:kinase activity"/>
    <property type="evidence" value="ECO:0007669"/>
    <property type="project" value="UniProtKB-KW"/>
</dbReference>
<dbReference type="EMBL" id="JBDPGJ010000002">
    <property type="protein sequence ID" value="MEX0405655.1"/>
    <property type="molecule type" value="Genomic_DNA"/>
</dbReference>
<comment type="caution">
    <text evidence="1">The sequence shown here is derived from an EMBL/GenBank/DDBJ whole genome shotgun (WGS) entry which is preliminary data.</text>
</comment>
<keyword evidence="1" id="KW-0418">Kinase</keyword>
<dbReference type="NCBIfam" id="NF006746">
    <property type="entry name" value="PRK09270.1-5"/>
    <property type="match status" value="1"/>
</dbReference>
<keyword evidence="2" id="KW-1185">Reference proteome</keyword>